<evidence type="ECO:0000256" key="8">
    <source>
        <dbReference type="ARBA" id="ARBA00023160"/>
    </source>
</evidence>
<dbReference type="InterPro" id="IPR013149">
    <property type="entry name" value="ADH-like_C"/>
</dbReference>
<sequence length="326" mass="33848">MRVLSYSRFGKPEEVLTLAESQRPEPGPGEVRLRMHLSPIHNHDLITIAGNYGYKPPLPAVGGSEGYGVIDQLGEGVSGLAPGQRVAVSGLKGAWAQEVVARAASLVPLPDTVDDETAAQLIAMPLSALTLLEFTGIQPGSWLVQNAATGAVAKVLAQLAKVRGVHVVNLVRRAEAVAELEALGIGNVVVTAGDWKKEVSALTGGAPIAVAVDGVGGTASGDLLSVLGEHGQLVAFGAMSGQPMQISAGEMIFKQAVVKGFWLGKMMETMPPEEMRRLVGELVARAASGQMRLQTDAVFGIADAARAMRAAAESGRKGKVLVRLAG</sequence>
<dbReference type="GO" id="GO:0141148">
    <property type="term" value="F:enoyl-[acyl-carrier-protein] reductase (NADPH) activity"/>
    <property type="evidence" value="ECO:0007669"/>
    <property type="project" value="UniProtKB-EC"/>
</dbReference>
<reference evidence="12 13" key="1">
    <citation type="submission" date="2019-07" db="EMBL/GenBank/DDBJ databases">
        <title>Ln-dependent methylotrophs.</title>
        <authorList>
            <person name="Tani A."/>
        </authorList>
    </citation>
    <scope>NUCLEOTIDE SEQUENCE [LARGE SCALE GENOMIC DNA]</scope>
    <source>
        <strain evidence="12 13">SM12</strain>
    </source>
</reference>
<evidence type="ECO:0000256" key="2">
    <source>
        <dbReference type="ARBA" id="ARBA00022516"/>
    </source>
</evidence>
<comment type="caution">
    <text evidence="12">The sequence shown here is derived from an EMBL/GenBank/DDBJ whole genome shotgun (WGS) entry which is preliminary data.</text>
</comment>
<dbReference type="Proteomes" id="UP000316801">
    <property type="component" value="Unassembled WGS sequence"/>
</dbReference>
<protein>
    <recommendedName>
        <fullName evidence="9">enoyl-[acyl-carrier-protein] reductase</fullName>
        <ecNumber evidence="9">1.3.1.104</ecNumber>
    </recommendedName>
</protein>
<keyword evidence="13" id="KW-1185">Reference proteome</keyword>
<dbReference type="SUPFAM" id="SSF51735">
    <property type="entry name" value="NAD(P)-binding Rossmann-fold domains"/>
    <property type="match status" value="1"/>
</dbReference>
<dbReference type="InterPro" id="IPR020843">
    <property type="entry name" value="ER"/>
</dbReference>
<evidence type="ECO:0000313" key="12">
    <source>
        <dbReference type="EMBL" id="TRL39678.1"/>
    </source>
</evidence>
<dbReference type="Gene3D" id="3.40.50.720">
    <property type="entry name" value="NAD(P)-binding Rossmann-like Domain"/>
    <property type="match status" value="1"/>
</dbReference>
<evidence type="ECO:0000256" key="9">
    <source>
        <dbReference type="ARBA" id="ARBA00038963"/>
    </source>
</evidence>
<dbReference type="PANTHER" id="PTHR43981:SF2">
    <property type="entry name" value="ENOYL-[ACYL-CARRIER-PROTEIN] REDUCTASE, MITOCHONDRIAL"/>
    <property type="match status" value="1"/>
</dbReference>
<evidence type="ECO:0000259" key="11">
    <source>
        <dbReference type="SMART" id="SM00829"/>
    </source>
</evidence>
<dbReference type="SUPFAM" id="SSF50129">
    <property type="entry name" value="GroES-like"/>
    <property type="match status" value="1"/>
</dbReference>
<dbReference type="AlphaFoldDB" id="A0A549TCN2"/>
<keyword evidence="7" id="KW-0443">Lipid metabolism</keyword>
<dbReference type="Pfam" id="PF08240">
    <property type="entry name" value="ADH_N"/>
    <property type="match status" value="1"/>
</dbReference>
<organism evidence="12 13">
    <name type="scientific">Rhizobium straminoryzae</name>
    <dbReference type="NCBI Taxonomy" id="1387186"/>
    <lineage>
        <taxon>Bacteria</taxon>
        <taxon>Pseudomonadati</taxon>
        <taxon>Pseudomonadota</taxon>
        <taxon>Alphaproteobacteria</taxon>
        <taxon>Hyphomicrobiales</taxon>
        <taxon>Rhizobiaceae</taxon>
        <taxon>Rhizobium/Agrobacterium group</taxon>
        <taxon>Rhizobium</taxon>
    </lineage>
</organism>
<keyword evidence="8" id="KW-0275">Fatty acid biosynthesis</keyword>
<dbReference type="InterPro" id="IPR011032">
    <property type="entry name" value="GroES-like_sf"/>
</dbReference>
<dbReference type="EMBL" id="VJMG01000018">
    <property type="protein sequence ID" value="TRL39678.1"/>
    <property type="molecule type" value="Genomic_DNA"/>
</dbReference>
<dbReference type="SMART" id="SM00829">
    <property type="entry name" value="PKS_ER"/>
    <property type="match status" value="1"/>
</dbReference>
<evidence type="ECO:0000256" key="1">
    <source>
        <dbReference type="ARBA" id="ARBA00010371"/>
    </source>
</evidence>
<dbReference type="PANTHER" id="PTHR43981">
    <property type="entry name" value="ENOYL-[ACYL-CARRIER-PROTEIN] REDUCTASE, MITOCHONDRIAL"/>
    <property type="match status" value="1"/>
</dbReference>
<keyword evidence="2" id="KW-0444">Lipid biosynthesis</keyword>
<keyword evidence="3" id="KW-0276">Fatty acid metabolism</keyword>
<name>A0A549TCN2_9HYPH</name>
<comment type="similarity">
    <text evidence="1">Belongs to the zinc-containing alcohol dehydrogenase family. Quinone oxidoreductase subfamily.</text>
</comment>
<accession>A0A549TCN2</accession>
<evidence type="ECO:0000256" key="5">
    <source>
        <dbReference type="ARBA" id="ARBA00022946"/>
    </source>
</evidence>
<dbReference type="GO" id="GO:0006633">
    <property type="term" value="P:fatty acid biosynthetic process"/>
    <property type="evidence" value="ECO:0007669"/>
    <property type="project" value="UniProtKB-KW"/>
</dbReference>
<evidence type="ECO:0000256" key="10">
    <source>
        <dbReference type="ARBA" id="ARBA00048843"/>
    </source>
</evidence>
<dbReference type="InterPro" id="IPR013154">
    <property type="entry name" value="ADH-like_N"/>
</dbReference>
<dbReference type="Gene3D" id="3.90.180.10">
    <property type="entry name" value="Medium-chain alcohol dehydrogenases, catalytic domain"/>
    <property type="match status" value="1"/>
</dbReference>
<keyword evidence="5" id="KW-0809">Transit peptide</keyword>
<dbReference type="Pfam" id="PF00107">
    <property type="entry name" value="ADH_zinc_N"/>
    <property type="match status" value="1"/>
</dbReference>
<comment type="catalytic activity">
    <reaction evidence="10">
        <text>a 2,3-saturated acyl-[ACP] + NADP(+) = a (2E)-enoyl-[ACP] + NADPH + H(+)</text>
        <dbReference type="Rhea" id="RHEA:22564"/>
        <dbReference type="Rhea" id="RHEA-COMP:9925"/>
        <dbReference type="Rhea" id="RHEA-COMP:9926"/>
        <dbReference type="ChEBI" id="CHEBI:15378"/>
        <dbReference type="ChEBI" id="CHEBI:57783"/>
        <dbReference type="ChEBI" id="CHEBI:58349"/>
        <dbReference type="ChEBI" id="CHEBI:78784"/>
        <dbReference type="ChEBI" id="CHEBI:78785"/>
        <dbReference type="EC" id="1.3.1.104"/>
    </reaction>
</comment>
<feature type="domain" description="Enoyl reductase (ER)" evidence="11">
    <location>
        <begin position="11"/>
        <end position="322"/>
    </location>
</feature>
<dbReference type="RefSeq" id="WP_143124714.1">
    <property type="nucleotide sequence ID" value="NZ_VJMG01000018.1"/>
</dbReference>
<evidence type="ECO:0000313" key="13">
    <source>
        <dbReference type="Proteomes" id="UP000316801"/>
    </source>
</evidence>
<proteinExistence type="inferred from homology"/>
<evidence type="ECO:0000256" key="3">
    <source>
        <dbReference type="ARBA" id="ARBA00022832"/>
    </source>
</evidence>
<evidence type="ECO:0000256" key="4">
    <source>
        <dbReference type="ARBA" id="ARBA00022857"/>
    </source>
</evidence>
<dbReference type="EC" id="1.3.1.104" evidence="9"/>
<dbReference type="CDD" id="cd08292">
    <property type="entry name" value="ETR_like_2"/>
    <property type="match status" value="1"/>
</dbReference>
<keyword evidence="4" id="KW-0521">NADP</keyword>
<dbReference type="InterPro" id="IPR036291">
    <property type="entry name" value="NAD(P)-bd_dom_sf"/>
</dbReference>
<evidence type="ECO:0000256" key="7">
    <source>
        <dbReference type="ARBA" id="ARBA00023098"/>
    </source>
</evidence>
<dbReference type="InterPro" id="IPR051034">
    <property type="entry name" value="Mito_Enoyl-ACP_Reductase"/>
</dbReference>
<gene>
    <name evidence="12" type="ORF">FNA46_08200</name>
</gene>
<evidence type="ECO:0000256" key="6">
    <source>
        <dbReference type="ARBA" id="ARBA00023002"/>
    </source>
</evidence>
<keyword evidence="6" id="KW-0560">Oxidoreductase</keyword>